<dbReference type="InterPro" id="IPR011990">
    <property type="entry name" value="TPR-like_helical_dom_sf"/>
</dbReference>
<feature type="domain" description="Histidine kinase/HSP90-like ATPase" evidence="6">
    <location>
        <begin position="487"/>
        <end position="573"/>
    </location>
</feature>
<dbReference type="RefSeq" id="WP_091205342.1">
    <property type="nucleotide sequence ID" value="NZ_FONQ01000008.1"/>
</dbReference>
<dbReference type="Pfam" id="PF02518">
    <property type="entry name" value="HATPase_c"/>
    <property type="match status" value="1"/>
</dbReference>
<protein>
    <recommendedName>
        <fullName evidence="6">Histidine kinase/HSP90-like ATPase domain-containing protein</fullName>
    </recommendedName>
</protein>
<gene>
    <name evidence="7" type="ORF">SAMN04488131_108153</name>
</gene>
<keyword evidence="4" id="KW-0175">Coiled coil</keyword>
<evidence type="ECO:0000313" key="8">
    <source>
        <dbReference type="Proteomes" id="UP000198596"/>
    </source>
</evidence>
<dbReference type="SUPFAM" id="SSF55874">
    <property type="entry name" value="ATPase domain of HSP90 chaperone/DNA topoisomerase II/histidine kinase"/>
    <property type="match status" value="1"/>
</dbReference>
<feature type="coiled-coil region" evidence="4">
    <location>
        <begin position="320"/>
        <end position="349"/>
    </location>
</feature>
<dbReference type="GO" id="GO:0000160">
    <property type="term" value="P:phosphorelay signal transduction system"/>
    <property type="evidence" value="ECO:0007669"/>
    <property type="project" value="UniProtKB-KW"/>
</dbReference>
<reference evidence="8" key="1">
    <citation type="submission" date="2016-10" db="EMBL/GenBank/DDBJ databases">
        <authorList>
            <person name="Varghese N."/>
            <person name="Submissions S."/>
        </authorList>
    </citation>
    <scope>NUCLEOTIDE SEQUENCE [LARGE SCALE GENOMIC DNA]</scope>
    <source>
        <strain evidence="8">CGMCC 1.9227</strain>
    </source>
</reference>
<keyword evidence="8" id="KW-1185">Reference proteome</keyword>
<dbReference type="PANTHER" id="PTHR24421:SF60">
    <property type="entry name" value="SENSOR HISTIDINE KINASE COMP"/>
    <property type="match status" value="1"/>
</dbReference>
<evidence type="ECO:0000256" key="3">
    <source>
        <dbReference type="ARBA" id="ARBA00023012"/>
    </source>
</evidence>
<keyword evidence="5" id="KW-1133">Transmembrane helix</keyword>
<proteinExistence type="predicted"/>
<dbReference type="AlphaFoldDB" id="A0A1I2FY39"/>
<evidence type="ECO:0000313" key="7">
    <source>
        <dbReference type="EMBL" id="SFF09426.1"/>
    </source>
</evidence>
<dbReference type="InterPro" id="IPR003594">
    <property type="entry name" value="HATPase_dom"/>
</dbReference>
<dbReference type="CDD" id="cd16917">
    <property type="entry name" value="HATPase_UhpB-NarQ-NarX-like"/>
    <property type="match status" value="1"/>
</dbReference>
<evidence type="ECO:0000256" key="2">
    <source>
        <dbReference type="ARBA" id="ARBA00022777"/>
    </source>
</evidence>
<dbReference type="InterPro" id="IPR019734">
    <property type="entry name" value="TPR_rpt"/>
</dbReference>
<dbReference type="Proteomes" id="UP000198596">
    <property type="component" value="Unassembled WGS sequence"/>
</dbReference>
<dbReference type="EMBL" id="FONQ01000008">
    <property type="protein sequence ID" value="SFF09426.1"/>
    <property type="molecule type" value="Genomic_DNA"/>
</dbReference>
<dbReference type="STRING" id="935223.SAMN04488131_108153"/>
<keyword evidence="1" id="KW-0808">Transferase</keyword>
<evidence type="ECO:0000256" key="1">
    <source>
        <dbReference type="ARBA" id="ARBA00022679"/>
    </source>
</evidence>
<evidence type="ECO:0000256" key="5">
    <source>
        <dbReference type="SAM" id="Phobius"/>
    </source>
</evidence>
<dbReference type="PANTHER" id="PTHR24421">
    <property type="entry name" value="NITRATE/NITRITE SENSOR PROTEIN NARX-RELATED"/>
    <property type="match status" value="1"/>
</dbReference>
<feature type="transmembrane region" description="Helical" evidence="5">
    <location>
        <begin position="352"/>
        <end position="372"/>
    </location>
</feature>
<name>A0A1I2FY39_9FLAO</name>
<dbReference type="SMART" id="SM00028">
    <property type="entry name" value="TPR"/>
    <property type="match status" value="5"/>
</dbReference>
<keyword evidence="3" id="KW-0902">Two-component regulatory system</keyword>
<organism evidence="7 8">
    <name type="scientific">Flavobacterium xueshanense</name>
    <dbReference type="NCBI Taxonomy" id="935223"/>
    <lineage>
        <taxon>Bacteria</taxon>
        <taxon>Pseudomonadati</taxon>
        <taxon>Bacteroidota</taxon>
        <taxon>Flavobacteriia</taxon>
        <taxon>Flavobacteriales</taxon>
        <taxon>Flavobacteriaceae</taxon>
        <taxon>Flavobacterium</taxon>
    </lineage>
</organism>
<keyword evidence="2" id="KW-0418">Kinase</keyword>
<keyword evidence="5" id="KW-0472">Membrane</keyword>
<dbReference type="PROSITE" id="PS51257">
    <property type="entry name" value="PROKAR_LIPOPROTEIN"/>
    <property type="match status" value="1"/>
</dbReference>
<dbReference type="InterPro" id="IPR050482">
    <property type="entry name" value="Sensor_HK_TwoCompSys"/>
</dbReference>
<dbReference type="GO" id="GO:0016301">
    <property type="term" value="F:kinase activity"/>
    <property type="evidence" value="ECO:0007669"/>
    <property type="project" value="UniProtKB-KW"/>
</dbReference>
<keyword evidence="5" id="KW-0812">Transmembrane</keyword>
<sequence length="574" mass="65651">MLRSPIFILLFFIFLYSCQNDSKRKILSNQENTKSKNAIQARKLLDAGDVYFAGQKFDSAFQAYNHSKILNELENDSASVAYTLIQMAHTQQTSGDYVGSEKNLIEALSLIQPHSAYESAAYNLLGISSKELYNYEDALYYYSKAKTESSDSLGRIASENNIATVYIKMKKYDFSIKILESILKSSFLNTINTRKARVLDNLGYCYFKTNQVSKGLQLMTKSLLIRKNAKDQYGSIESNLHLAEYYQGINSQLALKHAQEAYRTATKLNSIDEKLKSLSFIINRTTGKDAPNYASDYILLNDSITKVRNNARDRFIKIKYDSDQNREENLKLKNQKAENALQIEQQKNRNQLLYFAVGFIILISVLIFNFLVAKNKREKIKISYNTEIRIAKKLHDELANDVYQTMAFAETQDLSNSQNKEILLTNLDTIYSRTRNISRENSTIETGILFIPNLKEMMSGFNTDVVNILTNGMDTINWSLLDNNKKIIVYRVLQELLINMKKHSKCSLVVITFKKNENKLQIDYTDNGVGIDNNQLNSKNGLLNVENRIQAIKGTVTFDINSNKGFKVNIIFPI</sequence>
<evidence type="ECO:0000256" key="4">
    <source>
        <dbReference type="SAM" id="Coils"/>
    </source>
</evidence>
<dbReference type="InterPro" id="IPR036890">
    <property type="entry name" value="HATPase_C_sf"/>
</dbReference>
<accession>A0A1I2FY39</accession>
<dbReference type="Gene3D" id="1.25.40.10">
    <property type="entry name" value="Tetratricopeptide repeat domain"/>
    <property type="match status" value="2"/>
</dbReference>
<dbReference type="OrthoDB" id="943406at2"/>
<dbReference type="SUPFAM" id="SSF48452">
    <property type="entry name" value="TPR-like"/>
    <property type="match status" value="1"/>
</dbReference>
<dbReference type="Gene3D" id="3.30.565.10">
    <property type="entry name" value="Histidine kinase-like ATPase, C-terminal domain"/>
    <property type="match status" value="1"/>
</dbReference>
<evidence type="ECO:0000259" key="6">
    <source>
        <dbReference type="Pfam" id="PF02518"/>
    </source>
</evidence>